<dbReference type="OrthoDB" id="8479745at2"/>
<dbReference type="Proteomes" id="UP000034491">
    <property type="component" value="Unassembled WGS sequence"/>
</dbReference>
<evidence type="ECO:0008006" key="4">
    <source>
        <dbReference type="Google" id="ProtNLM"/>
    </source>
</evidence>
<gene>
    <name evidence="2" type="ORF">WH95_11785</name>
</gene>
<feature type="compositionally biased region" description="Low complexity" evidence="1">
    <location>
        <begin position="16"/>
        <end position="28"/>
    </location>
</feature>
<name>A0A0M2R3N6_9PROT</name>
<feature type="compositionally biased region" description="Polar residues" evidence="1">
    <location>
        <begin position="1"/>
        <end position="10"/>
    </location>
</feature>
<dbReference type="EMBL" id="LANI01000018">
    <property type="protein sequence ID" value="KKJ76497.1"/>
    <property type="molecule type" value="Genomic_DNA"/>
</dbReference>
<comment type="caution">
    <text evidence="2">The sequence shown here is derived from an EMBL/GenBank/DDBJ whole genome shotgun (WGS) entry which is preliminary data.</text>
</comment>
<feature type="region of interest" description="Disordered" evidence="1">
    <location>
        <begin position="1"/>
        <end position="28"/>
    </location>
</feature>
<dbReference type="AlphaFoldDB" id="A0A0M2R3N6"/>
<feature type="region of interest" description="Disordered" evidence="1">
    <location>
        <begin position="110"/>
        <end position="132"/>
    </location>
</feature>
<proteinExistence type="predicted"/>
<keyword evidence="3" id="KW-1185">Reference proteome</keyword>
<organism evidence="2 3">
    <name type="scientific">Kiloniella litopenaei</name>
    <dbReference type="NCBI Taxonomy" id="1549748"/>
    <lineage>
        <taxon>Bacteria</taxon>
        <taxon>Pseudomonadati</taxon>
        <taxon>Pseudomonadota</taxon>
        <taxon>Alphaproteobacteria</taxon>
        <taxon>Rhodospirillales</taxon>
        <taxon>Kiloniellaceae</taxon>
        <taxon>Kiloniella</taxon>
    </lineage>
</organism>
<dbReference type="RefSeq" id="WP_046507378.1">
    <property type="nucleotide sequence ID" value="NZ_LANI01000018.1"/>
</dbReference>
<evidence type="ECO:0000313" key="2">
    <source>
        <dbReference type="EMBL" id="KKJ76497.1"/>
    </source>
</evidence>
<dbReference type="Gene3D" id="3.30.160.170">
    <property type="entry name" value="FlaG-like"/>
    <property type="match status" value="1"/>
</dbReference>
<reference evidence="2 3" key="1">
    <citation type="submission" date="2015-03" db="EMBL/GenBank/DDBJ databases">
        <title>Genome sequence of Kiloniella sp. P1-1, isolated from the gut microflora of Pacific white shrimp, Penaeus vannamei.</title>
        <authorList>
            <person name="Shao Z."/>
            <person name="Wang L."/>
            <person name="Li X."/>
        </authorList>
    </citation>
    <scope>NUCLEOTIDE SEQUENCE [LARGE SCALE GENOMIC DNA]</scope>
    <source>
        <strain evidence="2 3">P1-1</strain>
    </source>
</reference>
<dbReference type="InterPro" id="IPR035924">
    <property type="entry name" value="FlaG-like_sf"/>
</dbReference>
<evidence type="ECO:0000256" key="1">
    <source>
        <dbReference type="SAM" id="MobiDB-lite"/>
    </source>
</evidence>
<feature type="compositionally biased region" description="Polar residues" evidence="1">
    <location>
        <begin position="115"/>
        <end position="132"/>
    </location>
</feature>
<accession>A0A0M2R3N6</accession>
<dbReference type="SUPFAM" id="SSF160214">
    <property type="entry name" value="FlaG-like"/>
    <property type="match status" value="1"/>
</dbReference>
<sequence length="132" mass="13609">MSEVTISGQPAQLAPKISASGSGVSKSSSIGANATQAVVNVRKSIETKIAESPSAPVEAKAVSNGAIDTAASQLSSNIVTYRDSESGRLVVRLIDEKNNAVISEFPSKTMLGNYPKQSSLPSSTNVNLDTEA</sequence>
<protein>
    <recommendedName>
        <fullName evidence="4">Flagellar protein FlaG</fullName>
    </recommendedName>
</protein>
<evidence type="ECO:0000313" key="3">
    <source>
        <dbReference type="Proteomes" id="UP000034491"/>
    </source>
</evidence>